<dbReference type="InterPro" id="IPR032812">
    <property type="entry name" value="SbsA_Ig"/>
</dbReference>
<dbReference type="Proteomes" id="UP000647416">
    <property type="component" value="Unassembled WGS sequence"/>
</dbReference>
<proteinExistence type="predicted"/>
<organism evidence="4 5">
    <name type="scientific">Qingrenia yutianensis</name>
    <dbReference type="NCBI Taxonomy" id="2763676"/>
    <lineage>
        <taxon>Bacteria</taxon>
        <taxon>Bacillati</taxon>
        <taxon>Bacillota</taxon>
        <taxon>Clostridia</taxon>
        <taxon>Eubacteriales</taxon>
        <taxon>Oscillospiraceae</taxon>
        <taxon>Qingrenia</taxon>
    </lineage>
</organism>
<dbReference type="Pfam" id="PF13205">
    <property type="entry name" value="Big_5"/>
    <property type="match status" value="1"/>
</dbReference>
<dbReference type="Gene3D" id="2.60.120.200">
    <property type="match status" value="1"/>
</dbReference>
<dbReference type="SUPFAM" id="SSF49899">
    <property type="entry name" value="Concanavalin A-like lectins/glucanases"/>
    <property type="match status" value="1"/>
</dbReference>
<feature type="signal peptide" evidence="2">
    <location>
        <begin position="1"/>
        <end position="30"/>
    </location>
</feature>
<dbReference type="InterPro" id="IPR013320">
    <property type="entry name" value="ConA-like_dom_sf"/>
</dbReference>
<evidence type="ECO:0000313" key="4">
    <source>
        <dbReference type="EMBL" id="MBC8596405.1"/>
    </source>
</evidence>
<name>A0A926F9G3_9FIRM</name>
<feature type="domain" description="SbsA Ig-like" evidence="3">
    <location>
        <begin position="534"/>
        <end position="606"/>
    </location>
</feature>
<keyword evidence="1 2" id="KW-0732">Signal</keyword>
<evidence type="ECO:0000256" key="2">
    <source>
        <dbReference type="SAM" id="SignalP"/>
    </source>
</evidence>
<reference evidence="4" key="1">
    <citation type="submission" date="2020-08" db="EMBL/GenBank/DDBJ databases">
        <title>Genome public.</title>
        <authorList>
            <person name="Liu C."/>
            <person name="Sun Q."/>
        </authorList>
    </citation>
    <scope>NUCLEOTIDE SEQUENCE</scope>
    <source>
        <strain evidence="4">NSJ-50</strain>
    </source>
</reference>
<feature type="chain" id="PRO_5037333786" evidence="2">
    <location>
        <begin position="31"/>
        <end position="719"/>
    </location>
</feature>
<accession>A0A926F9G3</accession>
<dbReference type="Gene3D" id="2.60.40.10">
    <property type="entry name" value="Immunoglobulins"/>
    <property type="match status" value="1"/>
</dbReference>
<comment type="caution">
    <text evidence="4">The sequence shown here is derived from an EMBL/GenBank/DDBJ whole genome shotgun (WGS) entry which is preliminary data.</text>
</comment>
<gene>
    <name evidence="4" type="ORF">H8706_05940</name>
</gene>
<evidence type="ECO:0000256" key="1">
    <source>
        <dbReference type="ARBA" id="ARBA00022729"/>
    </source>
</evidence>
<protein>
    <submittedName>
        <fullName evidence="4">Ig-like domain-containing protein</fullName>
    </submittedName>
</protein>
<sequence length="719" mass="78606">MKGLMKIKKIISFLLCVSLVMCFCANTAFAEDNEILKIFDFEKIENISEYPEFSGTSNSSKGVSSAVSDGVFTIGKHASATHSMYVDFTQYIGEKTTYSVKLDIMPSFASGKNFMVRFGAIIQLVSKGNGKYVIQRMTDGKFVTENQTEFTFSDLTSGLAFAVKDKTTVDAFYVKNGELTLIYGDMEYVENSSTKAGNLGFTFNKSADGDISMDNVTLSDGALKISDPDPDEPVNDITKFEFTNISTDIFADEGETLNLPVTAEATSGIEKIEVYIDGEIYETLTDTPYVITLQNIDRGSVTVTAKAVSSGKSESEISSNVNFASVDNAYTVFEDSDFADGEGNVLKSGISMYSRRGTVKKDTADQDRGTSLFVGADIPDTSYSSSDIPYIDIPLKSTSGRVNISYDLYIDKKDSSGRKTMVLRLSNDKDTNIVRFTNSEMKLLNNLVTEYSEGKWYHFSVKADTVQNTVSVFVNGVPYFCKSMLSSSNSDGNQSLKLLRLYGPGEENAGFTAIDNIKVTGFYDLPSVTDLTEENGKIYAKLSSGIFAGSIDESTVCLKNSKGKDVLLENVYYDESKTSVVITPAKKLVPSAKYTVEISENAMIADGVYFGEKVLYEFNAKSDTVEVSAYNVSVSGGICKGEVSVKNTSDNKITVFAVMALFDGTKCEKMRIEPITLEKGETKTAVLQGERGSADCAQIYIYSDVFASKLLGEIFKKSF</sequence>
<evidence type="ECO:0000259" key="3">
    <source>
        <dbReference type="Pfam" id="PF13205"/>
    </source>
</evidence>
<dbReference type="AlphaFoldDB" id="A0A926F9G3"/>
<keyword evidence="5" id="KW-1185">Reference proteome</keyword>
<evidence type="ECO:0000313" key="5">
    <source>
        <dbReference type="Proteomes" id="UP000647416"/>
    </source>
</evidence>
<dbReference type="InterPro" id="IPR013783">
    <property type="entry name" value="Ig-like_fold"/>
</dbReference>
<dbReference type="EMBL" id="JACRTE010000005">
    <property type="protein sequence ID" value="MBC8596405.1"/>
    <property type="molecule type" value="Genomic_DNA"/>
</dbReference>